<keyword evidence="3 5" id="KW-1133">Transmembrane helix</keyword>
<organism evidence="8 9">
    <name type="scientific">Frigoriflavimonas asaccharolytica</name>
    <dbReference type="NCBI Taxonomy" id="2735899"/>
    <lineage>
        <taxon>Bacteria</taxon>
        <taxon>Pseudomonadati</taxon>
        <taxon>Bacteroidota</taxon>
        <taxon>Flavobacteriia</taxon>
        <taxon>Flavobacteriales</taxon>
        <taxon>Weeksellaceae</taxon>
        <taxon>Frigoriflavimonas</taxon>
    </lineage>
</organism>
<keyword evidence="2 5" id="KW-0812">Transmembrane</keyword>
<feature type="transmembrane region" description="Helical" evidence="5">
    <location>
        <begin position="21"/>
        <end position="47"/>
    </location>
</feature>
<feature type="domain" description="ABC transporter" evidence="6">
    <location>
        <begin position="331"/>
        <end position="545"/>
    </location>
</feature>
<dbReference type="EMBL" id="JABSNO010000004">
    <property type="protein sequence ID" value="NRS91774.1"/>
    <property type="molecule type" value="Genomic_DNA"/>
</dbReference>
<dbReference type="PROSITE" id="PS50929">
    <property type="entry name" value="ABC_TM1F"/>
    <property type="match status" value="1"/>
</dbReference>
<accession>A0A8J8KAS4</accession>
<dbReference type="InterPro" id="IPR011527">
    <property type="entry name" value="ABC1_TM_dom"/>
</dbReference>
<reference evidence="8" key="1">
    <citation type="submission" date="2020-05" db="EMBL/GenBank/DDBJ databases">
        <title>Genomic Encyclopedia of Type Strains, Phase IV (KMG-V): Genome sequencing to study the core and pangenomes of soil and plant-associated prokaryotes.</title>
        <authorList>
            <person name="Whitman W."/>
        </authorList>
    </citation>
    <scope>NUCLEOTIDE SEQUENCE</scope>
    <source>
        <strain evidence="8">16F</strain>
    </source>
</reference>
<comment type="subcellular location">
    <subcellularLocation>
        <location evidence="1">Cell membrane</location>
        <topology evidence="1">Multi-pass membrane protein</topology>
    </subcellularLocation>
</comment>
<keyword evidence="4 5" id="KW-0472">Membrane</keyword>
<dbReference type="Gene3D" id="3.40.50.300">
    <property type="entry name" value="P-loop containing nucleotide triphosphate hydrolases"/>
    <property type="match status" value="1"/>
</dbReference>
<keyword evidence="9" id="KW-1185">Reference proteome</keyword>
<dbReference type="SUPFAM" id="SSF90123">
    <property type="entry name" value="ABC transporter transmembrane region"/>
    <property type="match status" value="1"/>
</dbReference>
<evidence type="ECO:0000313" key="8">
    <source>
        <dbReference type="EMBL" id="NRS91774.1"/>
    </source>
</evidence>
<dbReference type="Pfam" id="PF00664">
    <property type="entry name" value="ABC_membrane"/>
    <property type="match status" value="1"/>
</dbReference>
<gene>
    <name evidence="8" type="ORF">HNQ03_000841</name>
</gene>
<evidence type="ECO:0000256" key="4">
    <source>
        <dbReference type="ARBA" id="ARBA00023136"/>
    </source>
</evidence>
<evidence type="ECO:0000256" key="1">
    <source>
        <dbReference type="ARBA" id="ARBA00004651"/>
    </source>
</evidence>
<evidence type="ECO:0000259" key="7">
    <source>
        <dbReference type="PROSITE" id="PS50929"/>
    </source>
</evidence>
<dbReference type="InterPro" id="IPR003439">
    <property type="entry name" value="ABC_transporter-like_ATP-bd"/>
</dbReference>
<dbReference type="InterPro" id="IPR039421">
    <property type="entry name" value="Type_1_exporter"/>
</dbReference>
<evidence type="ECO:0000256" key="5">
    <source>
        <dbReference type="SAM" id="Phobius"/>
    </source>
</evidence>
<dbReference type="PANTHER" id="PTHR43394">
    <property type="entry name" value="ATP-DEPENDENT PERMEASE MDL1, MITOCHONDRIAL"/>
    <property type="match status" value="1"/>
</dbReference>
<dbReference type="Proteomes" id="UP000610746">
    <property type="component" value="Unassembled WGS sequence"/>
</dbReference>
<protein>
    <submittedName>
        <fullName evidence="8">ABC-type bacteriocin/lantibiotic exporter with double-glycine peptidase domain</fullName>
    </submittedName>
</protein>
<sequence length="546" mass="61903">MILNKRFWKLVNLDKSDIGSIYFYAIINGLLQLSVPLGIQAIIGFVLGARMVVSIYILIALVCLGVFLAGVMQINQLKIIESIKQKIFTRYAFEFVDKIPKFDLYKTDQYYLPEQVNRFFDTINLQKGFAKLLLDIPTALTQILFGFILLSFYNPLFLTSGLVLLIIISFTIYFSSKTGLETSLQESSSKYAVVSWLESVAKSIITFKFSNKNQLEVQKTDTLVVDYLNKKTSHFKVLLFQYKTMVGFQVIITASLLTIGVYLLIDQQINIGEFIAAEIVILSIIASVKKIIINLDSVYDVQTALEKLAYVTEKPTEIAGKIEFNSDEMEIQMTDFGFAHPDSRALFKDIELHIPAKSLVCVVGNENSGKSTFLKLLSACYTEFSGNILYNHIPINNYNLSSLRDNIQYYQDTGEIFSGTIFENISMGKEYISETDIIKKAELIGFSKFLKDFGAGFQTRTESEGKRFSNNAAQKILLLRAITPNSSLLIMEEPWGKLDPKYKNSIIEFLLQEKKHKTIIIATDDKEFAAKCDYRIEVKDGNLQLN</sequence>
<feature type="transmembrane region" description="Helical" evidence="5">
    <location>
        <begin position="53"/>
        <end position="74"/>
    </location>
</feature>
<feature type="transmembrane region" description="Helical" evidence="5">
    <location>
        <begin position="132"/>
        <end position="150"/>
    </location>
</feature>
<dbReference type="GO" id="GO:0005524">
    <property type="term" value="F:ATP binding"/>
    <property type="evidence" value="ECO:0007669"/>
    <property type="project" value="InterPro"/>
</dbReference>
<dbReference type="InterPro" id="IPR036640">
    <property type="entry name" value="ABC1_TM_sf"/>
</dbReference>
<dbReference type="SUPFAM" id="SSF52540">
    <property type="entry name" value="P-loop containing nucleoside triphosphate hydrolases"/>
    <property type="match status" value="1"/>
</dbReference>
<dbReference type="GO" id="GO:0016887">
    <property type="term" value="F:ATP hydrolysis activity"/>
    <property type="evidence" value="ECO:0007669"/>
    <property type="project" value="InterPro"/>
</dbReference>
<dbReference type="Gene3D" id="1.20.1560.10">
    <property type="entry name" value="ABC transporter type 1, transmembrane domain"/>
    <property type="match status" value="1"/>
</dbReference>
<evidence type="ECO:0000256" key="3">
    <source>
        <dbReference type="ARBA" id="ARBA00022989"/>
    </source>
</evidence>
<name>A0A8J8KAS4_9FLAO</name>
<feature type="transmembrane region" description="Helical" evidence="5">
    <location>
        <begin position="156"/>
        <end position="174"/>
    </location>
</feature>
<dbReference type="GO" id="GO:0015421">
    <property type="term" value="F:ABC-type oligopeptide transporter activity"/>
    <property type="evidence" value="ECO:0007669"/>
    <property type="project" value="TreeGrafter"/>
</dbReference>
<feature type="transmembrane region" description="Helical" evidence="5">
    <location>
        <begin position="246"/>
        <end position="265"/>
    </location>
</feature>
<dbReference type="GO" id="GO:0005886">
    <property type="term" value="C:plasma membrane"/>
    <property type="evidence" value="ECO:0007669"/>
    <property type="project" value="UniProtKB-SubCell"/>
</dbReference>
<dbReference type="InterPro" id="IPR027417">
    <property type="entry name" value="P-loop_NTPase"/>
</dbReference>
<evidence type="ECO:0000313" key="9">
    <source>
        <dbReference type="Proteomes" id="UP000610746"/>
    </source>
</evidence>
<dbReference type="PROSITE" id="PS50893">
    <property type="entry name" value="ABC_TRANSPORTER_2"/>
    <property type="match status" value="1"/>
</dbReference>
<dbReference type="RefSeq" id="WP_173778393.1">
    <property type="nucleotide sequence ID" value="NZ_JABSNO010000004.1"/>
</dbReference>
<dbReference type="Pfam" id="PF00005">
    <property type="entry name" value="ABC_tran"/>
    <property type="match status" value="1"/>
</dbReference>
<evidence type="ECO:0000256" key="2">
    <source>
        <dbReference type="ARBA" id="ARBA00022692"/>
    </source>
</evidence>
<evidence type="ECO:0000259" key="6">
    <source>
        <dbReference type="PROSITE" id="PS50893"/>
    </source>
</evidence>
<dbReference type="AlphaFoldDB" id="A0A8J8KAS4"/>
<comment type="caution">
    <text evidence="8">The sequence shown here is derived from an EMBL/GenBank/DDBJ whole genome shotgun (WGS) entry which is preliminary data.</text>
</comment>
<feature type="domain" description="ABC transmembrane type-1" evidence="7">
    <location>
        <begin position="23"/>
        <end position="300"/>
    </location>
</feature>
<proteinExistence type="predicted"/>
<dbReference type="PANTHER" id="PTHR43394:SF4">
    <property type="entry name" value="TOXIN SECRETION ABC TRANSPORTER ATP-BINDING PROTEIN"/>
    <property type="match status" value="1"/>
</dbReference>